<comment type="caution">
    <text evidence="6">The sequence shown here is derived from an EMBL/GenBank/DDBJ whole genome shotgun (WGS) entry which is preliminary data.</text>
</comment>
<evidence type="ECO:0000313" key="6">
    <source>
        <dbReference type="EMBL" id="MBU2713301.1"/>
    </source>
</evidence>
<dbReference type="Pfam" id="PF25954">
    <property type="entry name" value="Beta-barrel_RND_2"/>
    <property type="match status" value="1"/>
</dbReference>
<dbReference type="InterPro" id="IPR058792">
    <property type="entry name" value="Beta-barrel_RND_2"/>
</dbReference>
<accession>A0ABS5ZGW2</accession>
<keyword evidence="7" id="KW-1185">Reference proteome</keyword>
<proteinExistence type="inferred from homology"/>
<dbReference type="InterPro" id="IPR058627">
    <property type="entry name" value="MdtA-like_C"/>
</dbReference>
<name>A0ABS5ZGW2_9GAMM</name>
<sequence length="373" mass="41214">MRLIAWINIILLSYLPLIVFAAPKLIPVYITDVQREPFSEQIEALGTLRANEAVTLSSTVTETITAIHFNDGQRVKTGEILVEMTSTEEHALLEEARFTFEEAERQFKRVKALVKSNLISKSLLDQRRVAYETAQAKLQATQSRLADRLIIAPFDGVVGLRNISIGSLVEPGDPITTLDDDRVMKLDIGVPALFLDILRLGMQIQARSRSLLEQTYKGKIVSIDSRINPVTRSIIIRALIPNDTRQLKPGMLMTVRLSTPVQQRLMLPEEALVQEGFNRYAFVVKTSAEPPVVEKRKLVTGSRKPGAIVVESGLVPGEWVVTHGVMRLNDGSAVSIIKRKSDDEAMGNSPSLGVSTTATSHPFSTSSHLRGVK</sequence>
<dbReference type="SUPFAM" id="SSF111369">
    <property type="entry name" value="HlyD-like secretion proteins"/>
    <property type="match status" value="1"/>
</dbReference>
<dbReference type="PANTHER" id="PTHR30469:SF16">
    <property type="entry name" value="HAE1 FAMILY EFFLUX PUMP MFP COMPONENT"/>
    <property type="match status" value="1"/>
</dbReference>
<dbReference type="InterPro" id="IPR058647">
    <property type="entry name" value="BSH_CzcB-like"/>
</dbReference>
<evidence type="ECO:0000256" key="1">
    <source>
        <dbReference type="ARBA" id="ARBA00009477"/>
    </source>
</evidence>
<dbReference type="PANTHER" id="PTHR30469">
    <property type="entry name" value="MULTIDRUG RESISTANCE PROTEIN MDTA"/>
    <property type="match status" value="1"/>
</dbReference>
<comment type="similarity">
    <text evidence="1">Belongs to the membrane fusion protein (MFP) (TC 8.A.1) family.</text>
</comment>
<organism evidence="6 7">
    <name type="scientific">Zooshikella harenae</name>
    <dbReference type="NCBI Taxonomy" id="2827238"/>
    <lineage>
        <taxon>Bacteria</taxon>
        <taxon>Pseudomonadati</taxon>
        <taxon>Pseudomonadota</taxon>
        <taxon>Gammaproteobacteria</taxon>
        <taxon>Oceanospirillales</taxon>
        <taxon>Zooshikellaceae</taxon>
        <taxon>Zooshikella</taxon>
    </lineage>
</organism>
<gene>
    <name evidence="6" type="ORF">KCG35_19720</name>
</gene>
<dbReference type="InterPro" id="IPR006143">
    <property type="entry name" value="RND_pump_MFP"/>
</dbReference>
<dbReference type="RefSeq" id="WP_215821588.1">
    <property type="nucleotide sequence ID" value="NZ_JAGSOY010000071.1"/>
</dbReference>
<evidence type="ECO:0000259" key="4">
    <source>
        <dbReference type="Pfam" id="PF25967"/>
    </source>
</evidence>
<dbReference type="EMBL" id="JAGSOY010000071">
    <property type="protein sequence ID" value="MBU2713301.1"/>
    <property type="molecule type" value="Genomic_DNA"/>
</dbReference>
<dbReference type="NCBIfam" id="TIGR01730">
    <property type="entry name" value="RND_mfp"/>
    <property type="match status" value="1"/>
</dbReference>
<dbReference type="Gene3D" id="1.10.287.470">
    <property type="entry name" value="Helix hairpin bin"/>
    <property type="match status" value="1"/>
</dbReference>
<feature type="domain" description="Multidrug resistance protein MdtA-like C-terminal permuted SH3" evidence="4">
    <location>
        <begin position="267"/>
        <end position="325"/>
    </location>
</feature>
<feature type="compositionally biased region" description="Polar residues" evidence="2">
    <location>
        <begin position="348"/>
        <end position="373"/>
    </location>
</feature>
<dbReference type="Gene3D" id="2.40.420.20">
    <property type="match status" value="1"/>
</dbReference>
<evidence type="ECO:0000259" key="3">
    <source>
        <dbReference type="Pfam" id="PF25954"/>
    </source>
</evidence>
<dbReference type="Gene3D" id="2.40.30.170">
    <property type="match status" value="1"/>
</dbReference>
<reference evidence="6 7" key="1">
    <citation type="submission" date="2021-04" db="EMBL/GenBank/DDBJ databases">
        <authorList>
            <person name="Pira H."/>
            <person name="Risdian C."/>
            <person name="Wink J."/>
        </authorList>
    </citation>
    <scope>NUCLEOTIDE SEQUENCE [LARGE SCALE GENOMIC DNA]</scope>
    <source>
        <strain evidence="6 7">WH53</strain>
    </source>
</reference>
<evidence type="ECO:0000259" key="5">
    <source>
        <dbReference type="Pfam" id="PF25973"/>
    </source>
</evidence>
<dbReference type="Gene3D" id="2.40.50.100">
    <property type="match status" value="1"/>
</dbReference>
<evidence type="ECO:0000313" key="7">
    <source>
        <dbReference type="Proteomes" id="UP000690515"/>
    </source>
</evidence>
<dbReference type="Proteomes" id="UP000690515">
    <property type="component" value="Unassembled WGS sequence"/>
</dbReference>
<protein>
    <submittedName>
        <fullName evidence="6">Efflux RND transporter periplasmic adaptor subunit</fullName>
    </submittedName>
</protein>
<evidence type="ECO:0000256" key="2">
    <source>
        <dbReference type="SAM" id="MobiDB-lite"/>
    </source>
</evidence>
<feature type="domain" description="CusB-like beta-barrel" evidence="3">
    <location>
        <begin position="190"/>
        <end position="259"/>
    </location>
</feature>
<feature type="region of interest" description="Disordered" evidence="2">
    <location>
        <begin position="341"/>
        <end position="373"/>
    </location>
</feature>
<feature type="domain" description="CzcB-like barrel-sandwich hybrid" evidence="5">
    <location>
        <begin position="56"/>
        <end position="178"/>
    </location>
</feature>
<dbReference type="Pfam" id="PF25973">
    <property type="entry name" value="BSH_CzcB"/>
    <property type="match status" value="1"/>
</dbReference>
<dbReference type="Pfam" id="PF25967">
    <property type="entry name" value="RND-MFP_C"/>
    <property type="match status" value="1"/>
</dbReference>